<reference evidence="1 2" key="1">
    <citation type="submission" date="2015-07" db="EMBL/GenBank/DDBJ databases">
        <authorList>
            <consortium name="Pathogen Informatics"/>
        </authorList>
    </citation>
    <scope>NUCLEOTIDE SEQUENCE [LARGE SCALE GENOMIC DNA]</scope>
    <source>
        <strain evidence="1 2">A316</strain>
    </source>
</reference>
<evidence type="ECO:0000313" key="2">
    <source>
        <dbReference type="Proteomes" id="UP000041770"/>
    </source>
</evidence>
<accession>A0A655ZIP8</accession>
<gene>
    <name evidence="1" type="ORF">ERS013200_02028</name>
</gene>
<sequence length="99" mass="11652">MQQGCQAFTGINRGIHGVQIKRIRSWDQLFELFKLMLKVHFGIFYRHQFPHAVENVTVDTRLSKLRVLTEHSVIRIHTFTQTGHKGNLLPRFKLLKTKL</sequence>
<organism evidence="1 2">
    <name type="scientific">Vibrio cholerae</name>
    <dbReference type="NCBI Taxonomy" id="666"/>
    <lineage>
        <taxon>Bacteria</taxon>
        <taxon>Pseudomonadati</taxon>
        <taxon>Pseudomonadota</taxon>
        <taxon>Gammaproteobacteria</taxon>
        <taxon>Vibrionales</taxon>
        <taxon>Vibrionaceae</taxon>
        <taxon>Vibrio</taxon>
    </lineage>
</organism>
<dbReference type="EMBL" id="CWQY01000012">
    <property type="protein sequence ID" value="CSC69573.1"/>
    <property type="molecule type" value="Genomic_DNA"/>
</dbReference>
<protein>
    <submittedName>
        <fullName evidence="1">Uncharacterized protein</fullName>
    </submittedName>
</protein>
<evidence type="ECO:0000313" key="1">
    <source>
        <dbReference type="EMBL" id="CSC69573.1"/>
    </source>
</evidence>
<dbReference type="Proteomes" id="UP000041770">
    <property type="component" value="Unassembled WGS sequence"/>
</dbReference>
<dbReference type="AlphaFoldDB" id="A0A655ZIP8"/>
<name>A0A655ZIP8_VIBCL</name>
<proteinExistence type="predicted"/>